<dbReference type="RefSeq" id="WP_004569085.1">
    <property type="nucleotide sequence ID" value="NZ_CH724148.1"/>
</dbReference>
<protein>
    <submittedName>
        <fullName evidence="1">Uncharacterized protein</fullName>
    </submittedName>
</protein>
<evidence type="ECO:0000313" key="2">
    <source>
        <dbReference type="Proteomes" id="UP000003053"/>
    </source>
</evidence>
<comment type="caution">
    <text evidence="1">The sequence shown here is derived from an EMBL/GenBank/DDBJ whole genome shotgun (WGS) entry which is preliminary data.</text>
</comment>
<dbReference type="HOGENOM" id="CLU_2220724_0_0_10"/>
<gene>
    <name evidence="1" type="ORF">PI23P_02307</name>
</gene>
<reference evidence="1 2" key="1">
    <citation type="submission" date="2006-02" db="EMBL/GenBank/DDBJ databases">
        <authorList>
            <person name="Murray A."/>
            <person name="Staley J."/>
            <person name="Ferriera S."/>
            <person name="Johnson J."/>
            <person name="Kravitz S."/>
            <person name="Halpern A."/>
            <person name="Remington K."/>
            <person name="Beeson K."/>
            <person name="Tran B."/>
            <person name="Rogers Y.-H."/>
            <person name="Friedman R."/>
            <person name="Venter J.C."/>
        </authorList>
    </citation>
    <scope>NUCLEOTIDE SEQUENCE [LARGE SCALE GENOMIC DNA]</scope>
    <source>
        <strain evidence="1 2">23-P</strain>
    </source>
</reference>
<keyword evidence="2" id="KW-1185">Reference proteome</keyword>
<dbReference type="AlphaFoldDB" id="A4BWE8"/>
<dbReference type="Proteomes" id="UP000003053">
    <property type="component" value="Unassembled WGS sequence"/>
</dbReference>
<name>A4BWE8_9FLAO</name>
<dbReference type="EMBL" id="AAOG01000001">
    <property type="protein sequence ID" value="EAR13289.1"/>
    <property type="molecule type" value="Genomic_DNA"/>
</dbReference>
<organism evidence="1 2">
    <name type="scientific">Polaribacter irgensii 23-P</name>
    <dbReference type="NCBI Taxonomy" id="313594"/>
    <lineage>
        <taxon>Bacteria</taxon>
        <taxon>Pseudomonadati</taxon>
        <taxon>Bacteroidota</taxon>
        <taxon>Flavobacteriia</taxon>
        <taxon>Flavobacteriales</taxon>
        <taxon>Flavobacteriaceae</taxon>
    </lineage>
</organism>
<dbReference type="STRING" id="313594.PI23P_02307"/>
<evidence type="ECO:0000313" key="1">
    <source>
        <dbReference type="EMBL" id="EAR13289.1"/>
    </source>
</evidence>
<sequence length="106" mass="11998">MAVIIDFEHINHRRGWLTLDKDIKNLKVGTRIYLQAENEAIIQNSSFETQLQRAILTHQHTTARNGAIINNGKGLDQVLRSCGIEGPPSQRVIFDNVAFVDLFNLD</sequence>
<proteinExistence type="predicted"/>
<accession>A4BWE8</accession>